<evidence type="ECO:0000256" key="6">
    <source>
        <dbReference type="SAM" id="MobiDB-lite"/>
    </source>
</evidence>
<feature type="transmembrane region" description="Helical" evidence="7">
    <location>
        <begin position="169"/>
        <end position="186"/>
    </location>
</feature>
<gene>
    <name evidence="8" type="ORF">HAX54_032419</name>
</gene>
<feature type="compositionally biased region" description="Basic residues" evidence="6">
    <location>
        <begin position="57"/>
        <end position="67"/>
    </location>
</feature>
<evidence type="ECO:0000256" key="3">
    <source>
        <dbReference type="ARBA" id="ARBA00022692"/>
    </source>
</evidence>
<keyword evidence="4 7" id="KW-1133">Transmembrane helix</keyword>
<comment type="caution">
    <text evidence="8">The sequence shown here is derived from an EMBL/GenBank/DDBJ whole genome shotgun (WGS) entry which is preliminary data.</text>
</comment>
<evidence type="ECO:0008006" key="10">
    <source>
        <dbReference type="Google" id="ProtNLM"/>
    </source>
</evidence>
<accession>A0ABS8SCM5</accession>
<dbReference type="PANTHER" id="PTHR10057:SF0">
    <property type="entry name" value="TRANSLOCATOR PROTEIN"/>
    <property type="match status" value="1"/>
</dbReference>
<evidence type="ECO:0000313" key="9">
    <source>
        <dbReference type="Proteomes" id="UP000823775"/>
    </source>
</evidence>
<dbReference type="Pfam" id="PF03073">
    <property type="entry name" value="TspO_MBR"/>
    <property type="match status" value="1"/>
</dbReference>
<dbReference type="InterPro" id="IPR004307">
    <property type="entry name" value="TspO_MBR"/>
</dbReference>
<sequence>MALRRVTRCTNVLARRADQQLKHRSTKPQEEDQQNEPLQTEQYNKSKHDDDADMNKRSSKSSTRKQKAKRGLKSLAIALAIPLLLTLLDISLFGSSYQYVSMEKPFWIPRLWALHLGCLGSAFLMGLSAWLVWAEGGFHRHPMAMLLYLGQLGLSLAWDPVVFKAGATRVGLVLCMALFGVLIACARAFKNVNPVAGYLVKPCLGWAVLLSLANLKLVYH</sequence>
<protein>
    <recommendedName>
        <fullName evidence="10">Peripheral-type benzodiazepine receptor</fullName>
    </recommendedName>
</protein>
<evidence type="ECO:0000256" key="4">
    <source>
        <dbReference type="ARBA" id="ARBA00022989"/>
    </source>
</evidence>
<keyword evidence="5 7" id="KW-0472">Membrane</keyword>
<keyword evidence="3 7" id="KW-0812">Transmembrane</keyword>
<reference evidence="8 9" key="1">
    <citation type="journal article" date="2021" name="BMC Genomics">
        <title>Datura genome reveals duplications of psychoactive alkaloid biosynthetic genes and high mutation rate following tissue culture.</title>
        <authorList>
            <person name="Rajewski A."/>
            <person name="Carter-House D."/>
            <person name="Stajich J."/>
            <person name="Litt A."/>
        </authorList>
    </citation>
    <scope>NUCLEOTIDE SEQUENCE [LARGE SCALE GENOMIC DNA]</scope>
    <source>
        <strain evidence="8">AR-01</strain>
    </source>
</reference>
<evidence type="ECO:0000256" key="7">
    <source>
        <dbReference type="SAM" id="Phobius"/>
    </source>
</evidence>
<feature type="transmembrane region" description="Helical" evidence="7">
    <location>
        <begin position="198"/>
        <end position="219"/>
    </location>
</feature>
<evidence type="ECO:0000256" key="1">
    <source>
        <dbReference type="ARBA" id="ARBA00004141"/>
    </source>
</evidence>
<feature type="transmembrane region" description="Helical" evidence="7">
    <location>
        <begin position="145"/>
        <end position="163"/>
    </location>
</feature>
<dbReference type="EMBL" id="JACEIK010000411">
    <property type="protein sequence ID" value="MCD7456638.1"/>
    <property type="molecule type" value="Genomic_DNA"/>
</dbReference>
<dbReference type="InterPro" id="IPR038330">
    <property type="entry name" value="TspO/MBR-related_sf"/>
</dbReference>
<dbReference type="CDD" id="cd15904">
    <property type="entry name" value="TSPO_MBR"/>
    <property type="match status" value="1"/>
</dbReference>
<feature type="transmembrane region" description="Helical" evidence="7">
    <location>
        <begin position="112"/>
        <end position="133"/>
    </location>
</feature>
<dbReference type="Proteomes" id="UP000823775">
    <property type="component" value="Unassembled WGS sequence"/>
</dbReference>
<dbReference type="Gene3D" id="1.20.1260.100">
    <property type="entry name" value="TspO/MBR protein"/>
    <property type="match status" value="1"/>
</dbReference>
<dbReference type="PANTHER" id="PTHR10057">
    <property type="entry name" value="PERIPHERAL-TYPE BENZODIAZEPINE RECEPTOR"/>
    <property type="match status" value="1"/>
</dbReference>
<comment type="subcellular location">
    <subcellularLocation>
        <location evidence="1">Membrane</location>
        <topology evidence="1">Multi-pass membrane protein</topology>
    </subcellularLocation>
</comment>
<feature type="region of interest" description="Disordered" evidence="6">
    <location>
        <begin position="14"/>
        <end position="67"/>
    </location>
</feature>
<evidence type="ECO:0000256" key="5">
    <source>
        <dbReference type="ARBA" id="ARBA00023136"/>
    </source>
</evidence>
<proteinExistence type="inferred from homology"/>
<feature type="transmembrane region" description="Helical" evidence="7">
    <location>
        <begin position="74"/>
        <end position="100"/>
    </location>
</feature>
<feature type="compositionally biased region" description="Basic and acidic residues" evidence="6">
    <location>
        <begin position="44"/>
        <end position="56"/>
    </location>
</feature>
<name>A0ABS8SCM5_DATST</name>
<keyword evidence="9" id="KW-1185">Reference proteome</keyword>
<evidence type="ECO:0000313" key="8">
    <source>
        <dbReference type="EMBL" id="MCD7456638.1"/>
    </source>
</evidence>
<organism evidence="8 9">
    <name type="scientific">Datura stramonium</name>
    <name type="common">Jimsonweed</name>
    <name type="synonym">Common thornapple</name>
    <dbReference type="NCBI Taxonomy" id="4076"/>
    <lineage>
        <taxon>Eukaryota</taxon>
        <taxon>Viridiplantae</taxon>
        <taxon>Streptophyta</taxon>
        <taxon>Embryophyta</taxon>
        <taxon>Tracheophyta</taxon>
        <taxon>Spermatophyta</taxon>
        <taxon>Magnoliopsida</taxon>
        <taxon>eudicotyledons</taxon>
        <taxon>Gunneridae</taxon>
        <taxon>Pentapetalae</taxon>
        <taxon>asterids</taxon>
        <taxon>lamiids</taxon>
        <taxon>Solanales</taxon>
        <taxon>Solanaceae</taxon>
        <taxon>Solanoideae</taxon>
        <taxon>Datureae</taxon>
        <taxon>Datura</taxon>
    </lineage>
</organism>
<comment type="similarity">
    <text evidence="2">Belongs to the TspO/BZRP family.</text>
</comment>
<evidence type="ECO:0000256" key="2">
    <source>
        <dbReference type="ARBA" id="ARBA00007524"/>
    </source>
</evidence>